<dbReference type="InterPro" id="IPR039005">
    <property type="entry name" value="CSPG_rpt"/>
</dbReference>
<proteinExistence type="predicted"/>
<name>A0ABN6PXJ0_NOSCO</name>
<organism evidence="1 2">
    <name type="scientific">Nostoc cf. commune SO-36</name>
    <dbReference type="NCBI Taxonomy" id="449208"/>
    <lineage>
        <taxon>Bacteria</taxon>
        <taxon>Bacillati</taxon>
        <taxon>Cyanobacteriota</taxon>
        <taxon>Cyanophyceae</taxon>
        <taxon>Nostocales</taxon>
        <taxon>Nostocaceae</taxon>
        <taxon>Nostoc</taxon>
    </lineage>
</organism>
<dbReference type="Proteomes" id="UP001055453">
    <property type="component" value="Chromosome"/>
</dbReference>
<evidence type="ECO:0000313" key="2">
    <source>
        <dbReference type="Proteomes" id="UP001055453"/>
    </source>
</evidence>
<protein>
    <submittedName>
        <fullName evidence="1">Uncharacterized protein</fullName>
    </submittedName>
</protein>
<dbReference type="EMBL" id="AP025732">
    <property type="protein sequence ID" value="BDI15144.1"/>
    <property type="molecule type" value="Genomic_DNA"/>
</dbReference>
<dbReference type="PROSITE" id="PS51854">
    <property type="entry name" value="CSPG"/>
    <property type="match status" value="1"/>
</dbReference>
<dbReference type="Pfam" id="PF16184">
    <property type="entry name" value="Cadherin_3"/>
    <property type="match status" value="1"/>
</dbReference>
<evidence type="ECO:0000313" key="1">
    <source>
        <dbReference type="EMBL" id="BDI15144.1"/>
    </source>
</evidence>
<accession>A0ABN6PXJ0</accession>
<keyword evidence="2" id="KW-1185">Reference proteome</keyword>
<sequence>MKEGDTITLSSSNFNATDVDNSIDLSKITYTISNLQNGEFRLNGIPKTTFTQQDINSGVVQFVHNGSENAPSFNITLSDGYNTSSQKTPTISFTNINNNPEVKDIISSVTFNENALNIAASIINSNITLTDIDSSDFNAGNLTINYSSGSGAEDRISVNSGSNGITLSSGNVSYNGTVFGSIDTTNNGAGGKSLVIRFTNVNAILAAVKALIQNLTYQNISNIPNPSRTISVTVNDGDGGTSSAVSKLLMLLPKMMHLLTLFQEHKLSMKMRF</sequence>
<dbReference type="RefSeq" id="WP_251958604.1">
    <property type="nucleotide sequence ID" value="NZ_AP025732.1"/>
</dbReference>
<reference evidence="1" key="1">
    <citation type="submission" date="2022-04" db="EMBL/GenBank/DDBJ databases">
        <title>Complete genome sequence of a cyanobacterium, Nostoc sp. SO-36, isolated in Antarctica.</title>
        <authorList>
            <person name="Kanesaki Y."/>
            <person name="Effendi D."/>
            <person name="Sakamoto T."/>
            <person name="Ohtani S."/>
            <person name="Awai K."/>
        </authorList>
    </citation>
    <scope>NUCLEOTIDE SEQUENCE</scope>
    <source>
        <strain evidence="1">SO-36</strain>
    </source>
</reference>
<gene>
    <name evidence="1" type="ORF">ANSO36C_09460</name>
</gene>